<feature type="transmembrane region" description="Helical" evidence="1">
    <location>
        <begin position="7"/>
        <end position="25"/>
    </location>
</feature>
<dbReference type="InterPro" id="IPR003425">
    <property type="entry name" value="CCB3/YggT"/>
</dbReference>
<sequence>MGLIAVVLWWALQLYFFALVARLFIDLAISVNRGWRPSGLLLPVVEIVMTITDPALKAVRKIIKPIRLGAIQLDLGWTLLVFGIFFLQRLVLSVA</sequence>
<keyword evidence="1" id="KW-1133">Transmembrane helix</keyword>
<evidence type="ECO:0000256" key="1">
    <source>
        <dbReference type="SAM" id="Phobius"/>
    </source>
</evidence>
<feature type="transmembrane region" description="Helical" evidence="1">
    <location>
        <begin position="68"/>
        <end position="87"/>
    </location>
</feature>
<protein>
    <submittedName>
        <fullName evidence="2">Unannotated protein</fullName>
    </submittedName>
</protein>
<evidence type="ECO:0000313" key="2">
    <source>
        <dbReference type="EMBL" id="CAB4557501.1"/>
    </source>
</evidence>
<accession>A0A6J6D0P0</accession>
<dbReference type="AlphaFoldDB" id="A0A6J6D0P0"/>
<dbReference type="EMBL" id="CAEZTF010000037">
    <property type="protein sequence ID" value="CAB4557501.1"/>
    <property type="molecule type" value="Genomic_DNA"/>
</dbReference>
<proteinExistence type="predicted"/>
<dbReference type="GO" id="GO:0016020">
    <property type="term" value="C:membrane"/>
    <property type="evidence" value="ECO:0007669"/>
    <property type="project" value="InterPro"/>
</dbReference>
<organism evidence="2">
    <name type="scientific">freshwater metagenome</name>
    <dbReference type="NCBI Taxonomy" id="449393"/>
    <lineage>
        <taxon>unclassified sequences</taxon>
        <taxon>metagenomes</taxon>
        <taxon>ecological metagenomes</taxon>
    </lineage>
</organism>
<keyword evidence="1" id="KW-0812">Transmembrane</keyword>
<gene>
    <name evidence="2" type="ORF">UFOPK1618_00301</name>
</gene>
<reference evidence="2" key="1">
    <citation type="submission" date="2020-05" db="EMBL/GenBank/DDBJ databases">
        <authorList>
            <person name="Chiriac C."/>
            <person name="Salcher M."/>
            <person name="Ghai R."/>
            <person name="Kavagutti S V."/>
        </authorList>
    </citation>
    <scope>NUCLEOTIDE SEQUENCE</scope>
</reference>
<name>A0A6J6D0P0_9ZZZZ</name>
<dbReference type="Pfam" id="PF02325">
    <property type="entry name" value="CCB3_YggT"/>
    <property type="match status" value="1"/>
</dbReference>
<keyword evidence="1" id="KW-0472">Membrane</keyword>